<protein>
    <submittedName>
        <fullName evidence="1">Uncharacterized protein</fullName>
    </submittedName>
</protein>
<evidence type="ECO:0000313" key="1">
    <source>
        <dbReference type="EMBL" id="TEB25785.1"/>
    </source>
</evidence>
<reference evidence="1 2" key="1">
    <citation type="journal article" date="2019" name="Nat. Ecol. Evol.">
        <title>Megaphylogeny resolves global patterns of mushroom evolution.</title>
        <authorList>
            <person name="Varga T."/>
            <person name="Krizsan K."/>
            <person name="Foldi C."/>
            <person name="Dima B."/>
            <person name="Sanchez-Garcia M."/>
            <person name="Sanchez-Ramirez S."/>
            <person name="Szollosi G.J."/>
            <person name="Szarkandi J.G."/>
            <person name="Papp V."/>
            <person name="Albert L."/>
            <person name="Andreopoulos W."/>
            <person name="Angelini C."/>
            <person name="Antonin V."/>
            <person name="Barry K.W."/>
            <person name="Bougher N.L."/>
            <person name="Buchanan P."/>
            <person name="Buyck B."/>
            <person name="Bense V."/>
            <person name="Catcheside P."/>
            <person name="Chovatia M."/>
            <person name="Cooper J."/>
            <person name="Damon W."/>
            <person name="Desjardin D."/>
            <person name="Finy P."/>
            <person name="Geml J."/>
            <person name="Haridas S."/>
            <person name="Hughes K."/>
            <person name="Justo A."/>
            <person name="Karasinski D."/>
            <person name="Kautmanova I."/>
            <person name="Kiss B."/>
            <person name="Kocsube S."/>
            <person name="Kotiranta H."/>
            <person name="LaButti K.M."/>
            <person name="Lechner B.E."/>
            <person name="Liimatainen K."/>
            <person name="Lipzen A."/>
            <person name="Lukacs Z."/>
            <person name="Mihaltcheva S."/>
            <person name="Morgado L.N."/>
            <person name="Niskanen T."/>
            <person name="Noordeloos M.E."/>
            <person name="Ohm R.A."/>
            <person name="Ortiz-Santana B."/>
            <person name="Ovrebo C."/>
            <person name="Racz N."/>
            <person name="Riley R."/>
            <person name="Savchenko A."/>
            <person name="Shiryaev A."/>
            <person name="Soop K."/>
            <person name="Spirin V."/>
            <person name="Szebenyi C."/>
            <person name="Tomsovsky M."/>
            <person name="Tulloss R.E."/>
            <person name="Uehling J."/>
            <person name="Grigoriev I.V."/>
            <person name="Vagvolgyi C."/>
            <person name="Papp T."/>
            <person name="Martin F.M."/>
            <person name="Miettinen O."/>
            <person name="Hibbett D.S."/>
            <person name="Nagy L.G."/>
        </authorList>
    </citation>
    <scope>NUCLEOTIDE SEQUENCE [LARGE SCALE GENOMIC DNA]</scope>
    <source>
        <strain evidence="1 2">FP101781</strain>
    </source>
</reference>
<accession>A0A4Y7SV86</accession>
<comment type="caution">
    <text evidence="1">The sequence shown here is derived from an EMBL/GenBank/DDBJ whole genome shotgun (WGS) entry which is preliminary data.</text>
</comment>
<dbReference type="Proteomes" id="UP000298030">
    <property type="component" value="Unassembled WGS sequence"/>
</dbReference>
<proteinExistence type="predicted"/>
<organism evidence="1 2">
    <name type="scientific">Coprinellus micaceus</name>
    <name type="common">Glistening ink-cap mushroom</name>
    <name type="synonym">Coprinus micaceus</name>
    <dbReference type="NCBI Taxonomy" id="71717"/>
    <lineage>
        <taxon>Eukaryota</taxon>
        <taxon>Fungi</taxon>
        <taxon>Dikarya</taxon>
        <taxon>Basidiomycota</taxon>
        <taxon>Agaricomycotina</taxon>
        <taxon>Agaricomycetes</taxon>
        <taxon>Agaricomycetidae</taxon>
        <taxon>Agaricales</taxon>
        <taxon>Agaricineae</taxon>
        <taxon>Psathyrellaceae</taxon>
        <taxon>Coprinellus</taxon>
    </lineage>
</organism>
<name>A0A4Y7SV86_COPMI</name>
<evidence type="ECO:0000313" key="2">
    <source>
        <dbReference type="Proteomes" id="UP000298030"/>
    </source>
</evidence>
<sequence length="157" mass="17049">MRRNSPLATFQVLEISHPSNSRCVLPLGFGTSRRTSPLGLLGRGEGEKSITKLQFPPFLSFSAISHSVWCEYDGKKTRECAGMGSFDNYGSRMSGPTTEEDNDFVSLISEFISLFRSLYIVHSETCGAAASVPGAEPGVGRFFPLNPAFRGSGYLTP</sequence>
<dbReference type="EMBL" id="QPFP01000053">
    <property type="protein sequence ID" value="TEB25785.1"/>
    <property type="molecule type" value="Genomic_DNA"/>
</dbReference>
<dbReference type="AlphaFoldDB" id="A0A4Y7SV86"/>
<keyword evidence="2" id="KW-1185">Reference proteome</keyword>
<gene>
    <name evidence="1" type="ORF">FA13DRAFT_1130319</name>
</gene>